<reference evidence="3" key="1">
    <citation type="submission" date="2018-06" db="EMBL/GenBank/DDBJ databases">
        <authorList>
            <person name="Zhirakovskaya E."/>
        </authorList>
    </citation>
    <scope>NUCLEOTIDE SEQUENCE</scope>
</reference>
<organism evidence="3">
    <name type="scientific">hydrothermal vent metagenome</name>
    <dbReference type="NCBI Taxonomy" id="652676"/>
    <lineage>
        <taxon>unclassified sequences</taxon>
        <taxon>metagenomes</taxon>
        <taxon>ecological metagenomes</taxon>
    </lineage>
</organism>
<dbReference type="Pfam" id="PF02577">
    <property type="entry name" value="BFN_dom"/>
    <property type="match status" value="1"/>
</dbReference>
<dbReference type="Pfam" id="PF02151">
    <property type="entry name" value="UVR"/>
    <property type="match status" value="1"/>
</dbReference>
<sequence>MIVIFVFDENDWPVFNMQKKRLKILGLSVSQTQSGAYALVLAEDNGDRRIPIIIGPVEAQAIAIQLEGLKPPRPLTHDLFKNMAMSFDIALLEVTIYKLEEGIFYSELLCEMNGKEVKIDSRTSDAVALALRFRCPIFTSEEILNKAGIVLDVEEEEEDPAVRDRKDDVPRAKGASPFEKYTSGELEEMLNEAVRNEDYEKASIIRDEIKRRKK</sequence>
<dbReference type="InterPro" id="IPR036104">
    <property type="entry name" value="BFN_sf"/>
</dbReference>
<feature type="domain" description="BFN" evidence="2">
    <location>
        <begin position="19"/>
        <end position="151"/>
    </location>
</feature>
<feature type="domain" description="UVR" evidence="1">
    <location>
        <begin position="180"/>
        <end position="214"/>
    </location>
</feature>
<accession>A0A3B0U6P1</accession>
<dbReference type="PROSITE" id="PS50151">
    <property type="entry name" value="UVR"/>
    <property type="match status" value="1"/>
</dbReference>
<evidence type="ECO:0000259" key="2">
    <source>
        <dbReference type="PROSITE" id="PS51658"/>
    </source>
</evidence>
<gene>
    <name evidence="3" type="ORF">MNBD_BACTEROID01-2732</name>
</gene>
<proteinExistence type="predicted"/>
<dbReference type="SUPFAM" id="SSF103256">
    <property type="entry name" value="Hypothetical protein TM0160"/>
    <property type="match status" value="1"/>
</dbReference>
<dbReference type="AlphaFoldDB" id="A0A3B0U6P1"/>
<dbReference type="Gene3D" id="3.10.690.10">
    <property type="entry name" value="Bifunctional nuclease domain"/>
    <property type="match status" value="1"/>
</dbReference>
<dbReference type="InterPro" id="IPR003729">
    <property type="entry name" value="Bi_nuclease_dom"/>
</dbReference>
<dbReference type="PANTHER" id="PTHR15160">
    <property type="entry name" value="VON HIPPEL-LINDAU PROTEIN"/>
    <property type="match status" value="1"/>
</dbReference>
<dbReference type="GO" id="GO:0004518">
    <property type="term" value="F:nuclease activity"/>
    <property type="evidence" value="ECO:0007669"/>
    <property type="project" value="InterPro"/>
</dbReference>
<protein>
    <recommendedName>
        <fullName evidence="4">BFN domain-containing protein</fullName>
    </recommendedName>
</protein>
<evidence type="ECO:0000313" key="3">
    <source>
        <dbReference type="EMBL" id="VAW24073.1"/>
    </source>
</evidence>
<evidence type="ECO:0000259" key="1">
    <source>
        <dbReference type="PROSITE" id="PS50151"/>
    </source>
</evidence>
<evidence type="ECO:0008006" key="4">
    <source>
        <dbReference type="Google" id="ProtNLM"/>
    </source>
</evidence>
<dbReference type="PANTHER" id="PTHR15160:SF1">
    <property type="entry name" value="VON HIPPEL-LINDAU DISEASE TUMOR SUPPRESSOR"/>
    <property type="match status" value="1"/>
</dbReference>
<dbReference type="EMBL" id="UOEP01000204">
    <property type="protein sequence ID" value="VAW24073.1"/>
    <property type="molecule type" value="Genomic_DNA"/>
</dbReference>
<name>A0A3B0U6P1_9ZZZZ</name>
<dbReference type="PROSITE" id="PS51658">
    <property type="entry name" value="BFN"/>
    <property type="match status" value="1"/>
</dbReference>
<dbReference type="InterPro" id="IPR001943">
    <property type="entry name" value="UVR_dom"/>
</dbReference>